<dbReference type="Gene3D" id="3.30.70.270">
    <property type="match status" value="1"/>
</dbReference>
<comment type="caution">
    <text evidence="6">The sequence shown here is derived from an EMBL/GenBank/DDBJ whole genome shotgun (WGS) entry which is preliminary data.</text>
</comment>
<reference evidence="6 7" key="1">
    <citation type="submission" date="2024-02" db="EMBL/GenBank/DDBJ databases">
        <title>Bacteria isolated from the canopy kelp, Nereocystis luetkeana.</title>
        <authorList>
            <person name="Pfister C.A."/>
            <person name="Younker I.T."/>
            <person name="Light S.H."/>
        </authorList>
    </citation>
    <scope>NUCLEOTIDE SEQUENCE [LARGE SCALE GENOMIC DNA]</scope>
    <source>
        <strain evidence="6 7">TI.4.07</strain>
    </source>
</reference>
<dbReference type="SMART" id="SM00267">
    <property type="entry name" value="GGDEF"/>
    <property type="match status" value="1"/>
</dbReference>
<dbReference type="SUPFAM" id="SSF55073">
    <property type="entry name" value="Nucleotide cyclase"/>
    <property type="match status" value="1"/>
</dbReference>
<dbReference type="Pfam" id="PF00990">
    <property type="entry name" value="GGDEF"/>
    <property type="match status" value="1"/>
</dbReference>
<evidence type="ECO:0000259" key="5">
    <source>
        <dbReference type="PROSITE" id="PS50887"/>
    </source>
</evidence>
<evidence type="ECO:0000313" key="6">
    <source>
        <dbReference type="EMBL" id="MEL0614601.1"/>
    </source>
</evidence>
<keyword evidence="7" id="KW-1185">Reference proteome</keyword>
<dbReference type="EC" id="2.7.7.65" evidence="1"/>
<dbReference type="NCBIfam" id="TIGR00254">
    <property type="entry name" value="GGDEF"/>
    <property type="match status" value="1"/>
</dbReference>
<proteinExistence type="predicted"/>
<dbReference type="EMBL" id="JBAKAR010000017">
    <property type="protein sequence ID" value="MEL0614601.1"/>
    <property type="molecule type" value="Genomic_DNA"/>
</dbReference>
<evidence type="ECO:0000256" key="3">
    <source>
        <dbReference type="SAM" id="Coils"/>
    </source>
</evidence>
<keyword evidence="3" id="KW-0175">Coiled coil</keyword>
<dbReference type="PANTHER" id="PTHR45138:SF9">
    <property type="entry name" value="DIGUANYLATE CYCLASE DGCM-RELATED"/>
    <property type="match status" value="1"/>
</dbReference>
<protein>
    <recommendedName>
        <fullName evidence="1">diguanylate cyclase</fullName>
        <ecNumber evidence="1">2.7.7.65</ecNumber>
    </recommendedName>
</protein>
<evidence type="ECO:0000256" key="1">
    <source>
        <dbReference type="ARBA" id="ARBA00012528"/>
    </source>
</evidence>
<dbReference type="CDD" id="cd01949">
    <property type="entry name" value="GGDEF"/>
    <property type="match status" value="1"/>
</dbReference>
<keyword evidence="4" id="KW-0812">Transmembrane</keyword>
<name>A0ABU9G7Y3_9GAMM</name>
<feature type="transmembrane region" description="Helical" evidence="4">
    <location>
        <begin position="295"/>
        <end position="317"/>
    </location>
</feature>
<keyword evidence="4" id="KW-0472">Membrane</keyword>
<evidence type="ECO:0000256" key="2">
    <source>
        <dbReference type="ARBA" id="ARBA00034247"/>
    </source>
</evidence>
<accession>A0ABU9G7Y3</accession>
<dbReference type="InterPro" id="IPR043128">
    <property type="entry name" value="Rev_trsase/Diguanyl_cyclase"/>
</dbReference>
<keyword evidence="6" id="KW-0808">Transferase</keyword>
<feature type="transmembrane region" description="Helical" evidence="4">
    <location>
        <begin position="21"/>
        <end position="42"/>
    </location>
</feature>
<sequence>MADFATVKLKSRKKIGFRLNLVLLSVLCFYLITTAYSIFILWQQSEEFKHLTNTQFERAIHAAELSRDAEQITSQALEKMIVQGYSSSYYQSLSNSPKKVFYSIREKLYANTPKEQAILDEIDSITKPYFNTLKILDNYLLTEKELAKQHSSISNSLRYLQKAISSNVDLTLHQQHFTNLFLNAINITMLSQNAVSRGELQAQKNAISALLAKMYYTDTLSDTQLSLLDQLYHTSQHAFSTRLKFQNQHLATLSAIRQTRQKAQQLSAASFDFYLLLKKATLDSTQKHDVLIRNVITNIILFSCAFLVLTAFAYWFIRHYLIFRLNRLNQVMLQHAKGLKTLIPQEGEDEIALMGKVFSVFVAATEQAQKDSVDARKEVEDANLKLVELNQSLQQLSHTDDLTQIANRRYFFQHFIAYWDKASTEKHDVSVIMIDLDWFKQFNDHYGHQAGDKCLFQLAQIFKTETERVGGLVARYGGEEFIILLPNTDKMSAMVFAKHLTTTVKEANILHQGSTKGKVTLSIGVATHKPKPGDDLDKLIHLADQTLYEAKHNGRDQVSEFNPILD</sequence>
<feature type="coiled-coil region" evidence="3">
    <location>
        <begin position="365"/>
        <end position="399"/>
    </location>
</feature>
<dbReference type="InterPro" id="IPR000160">
    <property type="entry name" value="GGDEF_dom"/>
</dbReference>
<dbReference type="Proteomes" id="UP001379949">
    <property type="component" value="Unassembled WGS sequence"/>
</dbReference>
<keyword evidence="6" id="KW-0548">Nucleotidyltransferase</keyword>
<dbReference type="RefSeq" id="WP_341565389.1">
    <property type="nucleotide sequence ID" value="NZ_JBAKAQ010000011.1"/>
</dbReference>
<evidence type="ECO:0000313" key="7">
    <source>
        <dbReference type="Proteomes" id="UP001379949"/>
    </source>
</evidence>
<dbReference type="PANTHER" id="PTHR45138">
    <property type="entry name" value="REGULATORY COMPONENTS OF SENSORY TRANSDUCTION SYSTEM"/>
    <property type="match status" value="1"/>
</dbReference>
<feature type="domain" description="GGDEF" evidence="5">
    <location>
        <begin position="427"/>
        <end position="563"/>
    </location>
</feature>
<dbReference type="InterPro" id="IPR029787">
    <property type="entry name" value="Nucleotide_cyclase"/>
</dbReference>
<keyword evidence="4" id="KW-1133">Transmembrane helix</keyword>
<gene>
    <name evidence="6" type="ORF">V6242_15710</name>
</gene>
<organism evidence="6 7">
    <name type="scientific">Marinomonas arenicola</name>
    <dbReference type="NCBI Taxonomy" id="569601"/>
    <lineage>
        <taxon>Bacteria</taxon>
        <taxon>Pseudomonadati</taxon>
        <taxon>Pseudomonadota</taxon>
        <taxon>Gammaproteobacteria</taxon>
        <taxon>Oceanospirillales</taxon>
        <taxon>Oceanospirillaceae</taxon>
        <taxon>Marinomonas</taxon>
    </lineage>
</organism>
<comment type="catalytic activity">
    <reaction evidence="2">
        <text>2 GTP = 3',3'-c-di-GMP + 2 diphosphate</text>
        <dbReference type="Rhea" id="RHEA:24898"/>
        <dbReference type="ChEBI" id="CHEBI:33019"/>
        <dbReference type="ChEBI" id="CHEBI:37565"/>
        <dbReference type="ChEBI" id="CHEBI:58805"/>
        <dbReference type="EC" id="2.7.7.65"/>
    </reaction>
</comment>
<evidence type="ECO:0000256" key="4">
    <source>
        <dbReference type="SAM" id="Phobius"/>
    </source>
</evidence>
<dbReference type="Gene3D" id="6.10.340.10">
    <property type="match status" value="1"/>
</dbReference>
<dbReference type="GO" id="GO:0052621">
    <property type="term" value="F:diguanylate cyclase activity"/>
    <property type="evidence" value="ECO:0007669"/>
    <property type="project" value="UniProtKB-EC"/>
</dbReference>
<dbReference type="InterPro" id="IPR050469">
    <property type="entry name" value="Diguanylate_Cyclase"/>
</dbReference>
<dbReference type="PROSITE" id="PS50887">
    <property type="entry name" value="GGDEF"/>
    <property type="match status" value="1"/>
</dbReference>